<feature type="domain" description="ABC transporter" evidence="5">
    <location>
        <begin position="5"/>
        <end position="220"/>
    </location>
</feature>
<gene>
    <name evidence="6" type="ORF">IAB44_03905</name>
</gene>
<evidence type="ECO:0000256" key="3">
    <source>
        <dbReference type="ARBA" id="ARBA00022741"/>
    </source>
</evidence>
<protein>
    <submittedName>
        <fullName evidence="6">ABC transporter ATP-binding protein</fullName>
    </submittedName>
</protein>
<dbReference type="Pfam" id="PF00005">
    <property type="entry name" value="ABC_tran"/>
    <property type="match status" value="1"/>
</dbReference>
<reference evidence="6" key="2">
    <citation type="journal article" date="2021" name="PeerJ">
        <title>Extensive microbial diversity within the chicken gut microbiome revealed by metagenomics and culture.</title>
        <authorList>
            <person name="Gilroy R."/>
            <person name="Ravi A."/>
            <person name="Getino M."/>
            <person name="Pursley I."/>
            <person name="Horton D.L."/>
            <person name="Alikhan N.F."/>
            <person name="Baker D."/>
            <person name="Gharbi K."/>
            <person name="Hall N."/>
            <person name="Watson M."/>
            <person name="Adriaenssens E.M."/>
            <person name="Foster-Nyarko E."/>
            <person name="Jarju S."/>
            <person name="Secka A."/>
            <person name="Antonio M."/>
            <person name="Oren A."/>
            <person name="Chaudhuri R.R."/>
            <person name="La Ragione R."/>
            <person name="Hildebrand F."/>
            <person name="Pallen M.J."/>
        </authorList>
    </citation>
    <scope>NUCLEOTIDE SEQUENCE</scope>
    <source>
        <strain evidence="6">CHK190-19873</strain>
    </source>
</reference>
<name>A0A9D1ERF8_9FIRM</name>
<dbReference type="AlphaFoldDB" id="A0A9D1ERF8"/>
<dbReference type="GO" id="GO:0005524">
    <property type="term" value="F:ATP binding"/>
    <property type="evidence" value="ECO:0007669"/>
    <property type="project" value="UniProtKB-KW"/>
</dbReference>
<dbReference type="PANTHER" id="PTHR42711:SF5">
    <property type="entry name" value="ABC TRANSPORTER ATP-BINDING PROTEIN NATA"/>
    <property type="match status" value="1"/>
</dbReference>
<dbReference type="EMBL" id="DVIQ01000022">
    <property type="protein sequence ID" value="HIS30682.1"/>
    <property type="molecule type" value="Genomic_DNA"/>
</dbReference>
<keyword evidence="3" id="KW-0547">Nucleotide-binding</keyword>
<dbReference type="SMART" id="SM00382">
    <property type="entry name" value="AAA"/>
    <property type="match status" value="1"/>
</dbReference>
<dbReference type="InterPro" id="IPR003439">
    <property type="entry name" value="ABC_transporter-like_ATP-bd"/>
</dbReference>
<dbReference type="CDD" id="cd03230">
    <property type="entry name" value="ABC_DR_subfamily_A"/>
    <property type="match status" value="1"/>
</dbReference>
<keyword evidence="2" id="KW-0813">Transport</keyword>
<evidence type="ECO:0000313" key="6">
    <source>
        <dbReference type="EMBL" id="HIS30682.1"/>
    </source>
</evidence>
<dbReference type="GO" id="GO:0016887">
    <property type="term" value="F:ATP hydrolysis activity"/>
    <property type="evidence" value="ECO:0007669"/>
    <property type="project" value="InterPro"/>
</dbReference>
<evidence type="ECO:0000256" key="4">
    <source>
        <dbReference type="ARBA" id="ARBA00022840"/>
    </source>
</evidence>
<dbReference type="InterPro" id="IPR027417">
    <property type="entry name" value="P-loop_NTPase"/>
</dbReference>
<comment type="caution">
    <text evidence="6">The sequence shown here is derived from an EMBL/GenBank/DDBJ whole genome shotgun (WGS) entry which is preliminary data.</text>
</comment>
<dbReference type="Proteomes" id="UP000823935">
    <property type="component" value="Unassembled WGS sequence"/>
</dbReference>
<evidence type="ECO:0000256" key="2">
    <source>
        <dbReference type="ARBA" id="ARBA00022448"/>
    </source>
</evidence>
<dbReference type="SUPFAM" id="SSF52540">
    <property type="entry name" value="P-loop containing nucleoside triphosphate hydrolases"/>
    <property type="match status" value="1"/>
</dbReference>
<evidence type="ECO:0000259" key="5">
    <source>
        <dbReference type="PROSITE" id="PS50893"/>
    </source>
</evidence>
<comment type="similarity">
    <text evidence="1">Belongs to the ABC transporter superfamily.</text>
</comment>
<dbReference type="PROSITE" id="PS50893">
    <property type="entry name" value="ABC_TRANSPORTER_2"/>
    <property type="match status" value="1"/>
</dbReference>
<evidence type="ECO:0000256" key="1">
    <source>
        <dbReference type="ARBA" id="ARBA00005417"/>
    </source>
</evidence>
<accession>A0A9D1ERF8</accession>
<keyword evidence="4 6" id="KW-0067">ATP-binding</keyword>
<dbReference type="InterPro" id="IPR050763">
    <property type="entry name" value="ABC_transporter_ATP-binding"/>
</dbReference>
<dbReference type="Gene3D" id="3.40.50.300">
    <property type="entry name" value="P-loop containing nucleotide triphosphate hydrolases"/>
    <property type="match status" value="1"/>
</dbReference>
<evidence type="ECO:0000313" key="7">
    <source>
        <dbReference type="Proteomes" id="UP000823935"/>
    </source>
</evidence>
<sequence length="275" mass="30482">MEYAIQIRGLRKSYGNHPVLKGLDFQVRQGEIFALLGVNGAGKTTALECMEGLRSYDSGEILVNGRVGIQLQSASLPEHIKAIEAVRLFAKWRRVPPGKSRREMPDALGIGEIAQKPYYQLSTGQKRRLHLALALIGDPDILFLDEPAAGLDVEGRAALHQEIRRLQSQGKTILLASHDMAEVESLCSRIAILSDGIIAFTGTPWELKEKVGTHYHITVRTSAGMESFTTDRVEEALPALFARCREKGTVISDLRVDRGSLEEHFLKIAKKEETK</sequence>
<organism evidence="6 7">
    <name type="scientific">Candidatus Limivivens intestinipullorum</name>
    <dbReference type="NCBI Taxonomy" id="2840858"/>
    <lineage>
        <taxon>Bacteria</taxon>
        <taxon>Bacillati</taxon>
        <taxon>Bacillota</taxon>
        <taxon>Clostridia</taxon>
        <taxon>Lachnospirales</taxon>
        <taxon>Lachnospiraceae</taxon>
        <taxon>Lachnospiraceae incertae sedis</taxon>
        <taxon>Candidatus Limivivens</taxon>
    </lineage>
</organism>
<dbReference type="InterPro" id="IPR003593">
    <property type="entry name" value="AAA+_ATPase"/>
</dbReference>
<reference evidence="6" key="1">
    <citation type="submission" date="2020-10" db="EMBL/GenBank/DDBJ databases">
        <authorList>
            <person name="Gilroy R."/>
        </authorList>
    </citation>
    <scope>NUCLEOTIDE SEQUENCE</scope>
    <source>
        <strain evidence="6">CHK190-19873</strain>
    </source>
</reference>
<dbReference type="PANTHER" id="PTHR42711">
    <property type="entry name" value="ABC TRANSPORTER ATP-BINDING PROTEIN"/>
    <property type="match status" value="1"/>
</dbReference>
<proteinExistence type="inferred from homology"/>